<dbReference type="OrthoDB" id="1668230at2759"/>
<reference evidence="1" key="1">
    <citation type="submission" date="2020-01" db="EMBL/GenBank/DDBJ databases">
        <authorList>
            <consortium name="DOE Joint Genome Institute"/>
            <person name="Haridas S."/>
            <person name="Albert R."/>
            <person name="Binder M."/>
            <person name="Bloem J."/>
            <person name="Labutti K."/>
            <person name="Salamov A."/>
            <person name="Andreopoulos B."/>
            <person name="Baker S.E."/>
            <person name="Barry K."/>
            <person name="Bills G."/>
            <person name="Bluhm B.H."/>
            <person name="Cannon C."/>
            <person name="Castanera R."/>
            <person name="Culley D.E."/>
            <person name="Daum C."/>
            <person name="Ezra D."/>
            <person name="Gonzalez J.B."/>
            <person name="Henrissat B."/>
            <person name="Kuo A."/>
            <person name="Liang C."/>
            <person name="Lipzen A."/>
            <person name="Lutzoni F."/>
            <person name="Magnuson J."/>
            <person name="Mondo S."/>
            <person name="Nolan M."/>
            <person name="Ohm R."/>
            <person name="Pangilinan J."/>
            <person name="Park H.-J."/>
            <person name="Ramirez L."/>
            <person name="Alfaro M."/>
            <person name="Sun H."/>
            <person name="Tritt A."/>
            <person name="Yoshinaga Y."/>
            <person name="Zwiers L.-H."/>
            <person name="Turgeon B.G."/>
            <person name="Goodwin S.B."/>
            <person name="Spatafora J.W."/>
            <person name="Crous P.W."/>
            <person name="Grigoriev I.V."/>
        </authorList>
    </citation>
    <scope>NUCLEOTIDE SEQUENCE</scope>
    <source>
        <strain evidence="1">P77</strain>
    </source>
</reference>
<sequence length="117" mass="13229">MLSALMRLCLAHFFSTILHVSPTVVRNAYHANCLTIFNLMATYLPPGINAADIIGLGTTGFAALIPNSRRVIKARRLRPMRSRSQGLRATNTFAWELEYNDTALLRQRRAWDYFGVC</sequence>
<gene>
    <name evidence="1" type="ORF">BDW02DRAFT_620147</name>
</gene>
<organism evidence="1 2">
    <name type="scientific">Decorospora gaudefroyi</name>
    <dbReference type="NCBI Taxonomy" id="184978"/>
    <lineage>
        <taxon>Eukaryota</taxon>
        <taxon>Fungi</taxon>
        <taxon>Dikarya</taxon>
        <taxon>Ascomycota</taxon>
        <taxon>Pezizomycotina</taxon>
        <taxon>Dothideomycetes</taxon>
        <taxon>Pleosporomycetidae</taxon>
        <taxon>Pleosporales</taxon>
        <taxon>Pleosporineae</taxon>
        <taxon>Pleosporaceae</taxon>
        <taxon>Decorospora</taxon>
    </lineage>
</organism>
<dbReference type="EMBL" id="ML975248">
    <property type="protein sequence ID" value="KAF1838938.1"/>
    <property type="molecule type" value="Genomic_DNA"/>
</dbReference>
<evidence type="ECO:0000313" key="1">
    <source>
        <dbReference type="EMBL" id="KAF1838938.1"/>
    </source>
</evidence>
<proteinExistence type="predicted"/>
<dbReference type="Proteomes" id="UP000800040">
    <property type="component" value="Unassembled WGS sequence"/>
</dbReference>
<keyword evidence="2" id="KW-1185">Reference proteome</keyword>
<name>A0A6A5KP06_9PLEO</name>
<protein>
    <submittedName>
        <fullName evidence="1">Uncharacterized protein</fullName>
    </submittedName>
</protein>
<evidence type="ECO:0000313" key="2">
    <source>
        <dbReference type="Proteomes" id="UP000800040"/>
    </source>
</evidence>
<dbReference type="AlphaFoldDB" id="A0A6A5KP06"/>
<accession>A0A6A5KP06</accession>